<accession>A0ACC1C7A3</accession>
<organism evidence="1 2">
    <name type="scientific">Pistacia atlantica</name>
    <dbReference type="NCBI Taxonomy" id="434234"/>
    <lineage>
        <taxon>Eukaryota</taxon>
        <taxon>Viridiplantae</taxon>
        <taxon>Streptophyta</taxon>
        <taxon>Embryophyta</taxon>
        <taxon>Tracheophyta</taxon>
        <taxon>Spermatophyta</taxon>
        <taxon>Magnoliopsida</taxon>
        <taxon>eudicotyledons</taxon>
        <taxon>Gunneridae</taxon>
        <taxon>Pentapetalae</taxon>
        <taxon>rosids</taxon>
        <taxon>malvids</taxon>
        <taxon>Sapindales</taxon>
        <taxon>Anacardiaceae</taxon>
        <taxon>Pistacia</taxon>
    </lineage>
</organism>
<evidence type="ECO:0000313" key="1">
    <source>
        <dbReference type="EMBL" id="KAJ0111502.1"/>
    </source>
</evidence>
<proteinExistence type="predicted"/>
<gene>
    <name evidence="1" type="ORF">Patl1_00594</name>
</gene>
<evidence type="ECO:0000313" key="2">
    <source>
        <dbReference type="Proteomes" id="UP001164250"/>
    </source>
</evidence>
<protein>
    <submittedName>
        <fullName evidence="1">Uncharacterized protein</fullName>
    </submittedName>
</protein>
<comment type="caution">
    <text evidence="1">The sequence shown here is derived from an EMBL/GenBank/DDBJ whole genome shotgun (WGS) entry which is preliminary data.</text>
</comment>
<reference evidence="2" key="1">
    <citation type="journal article" date="2023" name="G3 (Bethesda)">
        <title>Genome assembly and association tests identify interacting loci associated with vigor, precocity, and sex in interspecific pistachio rootstocks.</title>
        <authorList>
            <person name="Palmer W."/>
            <person name="Jacygrad E."/>
            <person name="Sagayaradj S."/>
            <person name="Cavanaugh K."/>
            <person name="Han R."/>
            <person name="Bertier L."/>
            <person name="Beede B."/>
            <person name="Kafkas S."/>
            <person name="Golino D."/>
            <person name="Preece J."/>
            <person name="Michelmore R."/>
        </authorList>
    </citation>
    <scope>NUCLEOTIDE SEQUENCE [LARGE SCALE GENOMIC DNA]</scope>
</reference>
<dbReference type="EMBL" id="CM047897">
    <property type="protein sequence ID" value="KAJ0111502.1"/>
    <property type="molecule type" value="Genomic_DNA"/>
</dbReference>
<name>A0ACC1C7A3_9ROSI</name>
<sequence>MRPKLKVIVKLFANALRKHWQLLEHMIKIVSLKFPKVVVSPFLFPPIDSSTDCSTAITEYIF</sequence>
<keyword evidence="2" id="KW-1185">Reference proteome</keyword>
<dbReference type="Proteomes" id="UP001164250">
    <property type="component" value="Chromosome 1"/>
</dbReference>